<evidence type="ECO:0000313" key="5">
    <source>
        <dbReference type="Proteomes" id="UP000029646"/>
    </source>
</evidence>
<dbReference type="EMBL" id="BBNR01000004">
    <property type="protein sequence ID" value="GAL66376.1"/>
    <property type="molecule type" value="Genomic_DNA"/>
</dbReference>
<evidence type="ECO:0000313" key="3">
    <source>
        <dbReference type="EMBL" id="GAL69626.1"/>
    </source>
</evidence>
<evidence type="ECO:0000313" key="4">
    <source>
        <dbReference type="Proteomes" id="UP000029641"/>
    </source>
</evidence>
<evidence type="ECO:0000259" key="1">
    <source>
        <dbReference type="Pfam" id="PF04389"/>
    </source>
</evidence>
<feature type="domain" description="Peptidase M28" evidence="1">
    <location>
        <begin position="6"/>
        <end position="49"/>
    </location>
</feature>
<name>A0A090VNT9_9FLAO</name>
<proteinExistence type="predicted"/>
<dbReference type="Proteomes" id="UP000029641">
    <property type="component" value="Unassembled WGS sequence"/>
</dbReference>
<dbReference type="RefSeq" id="WP_052414859.1">
    <property type="nucleotide sequence ID" value="NZ_BBNR01000004.1"/>
</dbReference>
<dbReference type="AlphaFoldDB" id="A0A090VNT9"/>
<protein>
    <submittedName>
        <fullName evidence="2 3">Peptidase</fullName>
    </submittedName>
</protein>
<organism evidence="2 4">
    <name type="scientific">Jejuia pallidilutea</name>
    <dbReference type="NCBI Taxonomy" id="504487"/>
    <lineage>
        <taxon>Bacteria</taxon>
        <taxon>Pseudomonadati</taxon>
        <taxon>Bacteroidota</taxon>
        <taxon>Flavobacteriia</taxon>
        <taxon>Flavobacteriales</taxon>
        <taxon>Flavobacteriaceae</taxon>
        <taxon>Jejuia</taxon>
    </lineage>
</organism>
<dbReference type="Proteomes" id="UP000029646">
    <property type="component" value="Unassembled WGS sequence"/>
</dbReference>
<dbReference type="eggNOG" id="COG2234">
    <property type="taxonomic scope" value="Bacteria"/>
</dbReference>
<dbReference type="SUPFAM" id="SSF53187">
    <property type="entry name" value="Zn-dependent exopeptidases"/>
    <property type="match status" value="1"/>
</dbReference>
<evidence type="ECO:0000313" key="2">
    <source>
        <dbReference type="EMBL" id="GAL66376.1"/>
    </source>
</evidence>
<gene>
    <name evidence="2" type="ORF">JCM19301_2471</name>
    <name evidence="3" type="ORF">JCM19302_3815</name>
</gene>
<accession>A0A090VNT9</accession>
<reference evidence="4 5" key="1">
    <citation type="journal article" date="2014" name="Genome Announc.">
        <title>Draft Genome Sequence of Marine Flavobacterium Jejuia pallidilutea Strain 11shimoA1 and Pigmentation Mutants.</title>
        <authorList>
            <person name="Takatani N."/>
            <person name="Nakanishi M."/>
            <person name="Meirelles P."/>
            <person name="Mino S."/>
            <person name="Suda W."/>
            <person name="Oshima K."/>
            <person name="Hattori M."/>
            <person name="Ohkuma M."/>
            <person name="Hosokawa M."/>
            <person name="Miyashita K."/>
            <person name="Thompson F.L."/>
            <person name="Niwa A."/>
            <person name="Sawabe T."/>
            <person name="Sawabe T."/>
        </authorList>
    </citation>
    <scope>NUCLEOTIDE SEQUENCE [LARGE SCALE GENOMIC DNA]</scope>
    <source>
        <strain evidence="2 4">JCM 19301</strain>
        <strain evidence="3">JCM 19302</strain>
        <strain evidence="5">JCM19302</strain>
    </source>
</reference>
<dbReference type="EMBL" id="BBNS01000002">
    <property type="protein sequence ID" value="GAL69626.1"/>
    <property type="molecule type" value="Genomic_DNA"/>
</dbReference>
<dbReference type="InterPro" id="IPR007484">
    <property type="entry name" value="Peptidase_M28"/>
</dbReference>
<comment type="caution">
    <text evidence="2">The sequence shown here is derived from an EMBL/GenBank/DDBJ whole genome shotgun (WGS) entry which is preliminary data.</text>
</comment>
<sequence length="65" mass="7930">MEDWTYASDHASFYRKQIPFLYFGVADHNDYHKSTDDFENIHPEFYKEAVYQIILMFNIVDKINF</sequence>
<dbReference type="Pfam" id="PF04389">
    <property type="entry name" value="Peptidase_M28"/>
    <property type="match status" value="1"/>
</dbReference>
<dbReference type="Gene3D" id="3.40.630.10">
    <property type="entry name" value="Zn peptidases"/>
    <property type="match status" value="1"/>
</dbReference>